<evidence type="ECO:0000313" key="2">
    <source>
        <dbReference type="EMBL" id="MBW4464661.1"/>
    </source>
</evidence>
<dbReference type="AlphaFoldDB" id="A0A951P7S8"/>
<evidence type="ECO:0000259" key="1">
    <source>
        <dbReference type="PROSITE" id="PS50011"/>
    </source>
</evidence>
<protein>
    <recommendedName>
        <fullName evidence="1">Protein kinase domain-containing protein</fullName>
    </recommendedName>
</protein>
<reference evidence="2" key="1">
    <citation type="submission" date="2021-05" db="EMBL/GenBank/DDBJ databases">
        <authorList>
            <person name="Pietrasiak N."/>
            <person name="Ward R."/>
            <person name="Stajich J.E."/>
            <person name="Kurbessoian T."/>
        </authorList>
    </citation>
    <scope>NUCLEOTIDE SEQUENCE</scope>
    <source>
        <strain evidence="2">GSE-TBD4-15B</strain>
    </source>
</reference>
<dbReference type="EMBL" id="JAHHHV010000018">
    <property type="protein sequence ID" value="MBW4464661.1"/>
    <property type="molecule type" value="Genomic_DNA"/>
</dbReference>
<gene>
    <name evidence="2" type="ORF">KME07_04380</name>
</gene>
<dbReference type="SUPFAM" id="SSF56112">
    <property type="entry name" value="Protein kinase-like (PK-like)"/>
    <property type="match status" value="1"/>
</dbReference>
<name>A0A951P7S8_9CYAN</name>
<dbReference type="PROSITE" id="PS50011">
    <property type="entry name" value="PROTEIN_KINASE_DOM"/>
    <property type="match status" value="1"/>
</dbReference>
<proteinExistence type="predicted"/>
<dbReference type="Proteomes" id="UP000707356">
    <property type="component" value="Unassembled WGS sequence"/>
</dbReference>
<feature type="domain" description="Protein kinase" evidence="1">
    <location>
        <begin position="6"/>
        <end position="302"/>
    </location>
</feature>
<comment type="caution">
    <text evidence="2">The sequence shown here is derived from an EMBL/GenBank/DDBJ whole genome shotgun (WGS) entry which is preliminary data.</text>
</comment>
<dbReference type="GO" id="GO:0005524">
    <property type="term" value="F:ATP binding"/>
    <property type="evidence" value="ECO:0007669"/>
    <property type="project" value="InterPro"/>
</dbReference>
<evidence type="ECO:0000313" key="3">
    <source>
        <dbReference type="Proteomes" id="UP000707356"/>
    </source>
</evidence>
<sequence length="516" mass="57660">MTGKTITLTKEIASGGEGIVYAIQEESKLVAKIYRSGKLSSEHQLKLRAMLKNPLLDLSMRIRGHITITWVIDLLVDPQTLKFVGYLMPKLPQGMVALHNCYNANDRRKKLPHFHYGSLHKVALNLAEIVSVIHRNEYVIGDINESNICVGEKSVVTIIDTDSFQVRDGSKTYRCLVAKGEYVPPELSLLLKRLGKSYKDIDRVVEHDLFGLAVIMFQLLMNGTHPFDGIYTGKGEQPSKPERIAAGYFPYGKKIVPFKPRPIAPPFELLHPELRELFVQCFEAGYSNPRVRPTAEEWQKVLNKADRNLVRCSLVSQHYYGNHLKVCPWCKYVKDTKVNDPFSTSRPKSVQAVPVGGVSKQPYISSYPTKPVQNAPSHIFTGAVGNTRYAVAVVIVICTLSFLFAQQTLIKSLLVKNFSFNAKDIISEKIFSSIKHYTSKPDTIDTVDRIDSSSCQFSSAIGIGFGNVQLKSGQSHTMIVSLMKEASGLSVFNLWVKTLETNPSICCCELPIYGLL</sequence>
<organism evidence="2 3">
    <name type="scientific">Pegethrix bostrychoides GSE-TBD4-15B</name>
    <dbReference type="NCBI Taxonomy" id="2839662"/>
    <lineage>
        <taxon>Bacteria</taxon>
        <taxon>Bacillati</taxon>
        <taxon>Cyanobacteriota</taxon>
        <taxon>Cyanophyceae</taxon>
        <taxon>Oculatellales</taxon>
        <taxon>Oculatellaceae</taxon>
        <taxon>Pegethrix</taxon>
    </lineage>
</organism>
<accession>A0A951P7S8</accession>
<dbReference type="GO" id="GO:0004672">
    <property type="term" value="F:protein kinase activity"/>
    <property type="evidence" value="ECO:0007669"/>
    <property type="project" value="InterPro"/>
</dbReference>
<dbReference type="Pfam" id="PF00069">
    <property type="entry name" value="Pkinase"/>
    <property type="match status" value="1"/>
</dbReference>
<dbReference type="Gene3D" id="1.10.510.10">
    <property type="entry name" value="Transferase(Phosphotransferase) domain 1"/>
    <property type="match status" value="1"/>
</dbReference>
<reference evidence="2" key="2">
    <citation type="journal article" date="2022" name="Microbiol. Resour. Announc.">
        <title>Metagenome Sequencing to Explore Phylogenomics of Terrestrial Cyanobacteria.</title>
        <authorList>
            <person name="Ward R.D."/>
            <person name="Stajich J.E."/>
            <person name="Johansen J.R."/>
            <person name="Huntemann M."/>
            <person name="Clum A."/>
            <person name="Foster B."/>
            <person name="Foster B."/>
            <person name="Roux S."/>
            <person name="Palaniappan K."/>
            <person name="Varghese N."/>
            <person name="Mukherjee S."/>
            <person name="Reddy T.B.K."/>
            <person name="Daum C."/>
            <person name="Copeland A."/>
            <person name="Chen I.A."/>
            <person name="Ivanova N.N."/>
            <person name="Kyrpides N.C."/>
            <person name="Shapiro N."/>
            <person name="Eloe-Fadrosh E.A."/>
            <person name="Pietrasiak N."/>
        </authorList>
    </citation>
    <scope>NUCLEOTIDE SEQUENCE</scope>
    <source>
        <strain evidence="2">GSE-TBD4-15B</strain>
    </source>
</reference>
<dbReference type="InterPro" id="IPR011009">
    <property type="entry name" value="Kinase-like_dom_sf"/>
</dbReference>
<dbReference type="InterPro" id="IPR000719">
    <property type="entry name" value="Prot_kinase_dom"/>
</dbReference>